<dbReference type="Gene3D" id="3.40.640.10">
    <property type="entry name" value="Type I PLP-dependent aspartate aminotransferase-like (Major domain)"/>
    <property type="match status" value="1"/>
</dbReference>
<name>A0A1I5UFZ3_9FIRM</name>
<accession>A0A1I5UFZ3</accession>
<dbReference type="InterPro" id="IPR016454">
    <property type="entry name" value="Cysteine_dSase"/>
</dbReference>
<evidence type="ECO:0000313" key="9">
    <source>
        <dbReference type="EMBL" id="SFP94193.1"/>
    </source>
</evidence>
<dbReference type="Proteomes" id="UP000198577">
    <property type="component" value="Unassembled WGS sequence"/>
</dbReference>
<dbReference type="PANTHER" id="PTHR43586">
    <property type="entry name" value="CYSTEINE DESULFURASE"/>
    <property type="match status" value="1"/>
</dbReference>
<evidence type="ECO:0000256" key="5">
    <source>
        <dbReference type="ARBA" id="ARBA00022898"/>
    </source>
</evidence>
<evidence type="ECO:0000259" key="8">
    <source>
        <dbReference type="Pfam" id="PF00266"/>
    </source>
</evidence>
<dbReference type="InterPro" id="IPR015424">
    <property type="entry name" value="PyrdxlP-dep_Trfase"/>
</dbReference>
<dbReference type="EC" id="2.8.1.7" evidence="3"/>
<evidence type="ECO:0000256" key="6">
    <source>
        <dbReference type="ARBA" id="ARBA00050776"/>
    </source>
</evidence>
<keyword evidence="5" id="KW-0663">Pyridoxal phosphate</keyword>
<sequence length="381" mass="41889">MVIYMDNAATSWPKPKSVYRAVLNCMKRYGANPGRSGHKMAIEAGKILLHTRKMLCQLFSIDNPFQMIFTLNATESLNLAIKGCTKPGDHIITTSMEHNSVVRPLKELEKYDIKTTYVKADSQGRIDPHDIKKAIRTNTRLIVTTHASNVTGTLVPIDEIGKIAREYGILYLVDAAQTAGIIPIDLSKLPVDMMAMAGHKGLLGPQGTGVLYIAPHVKLKPLKEGGTGSQSENLYQPEFAPDRYEAGTQNTPGIAGLGAGISYILQQGQKKLLSHIIRLEKFFLEAVSHIPGIKIYGPTNMDERIGAISINIKDFDSAYIANLLDERYNIATRGAIHCAPLAHQTIGTLKQGTVRFSPGIFNTMDEVKECIRALEQLSHLK</sequence>
<evidence type="ECO:0000256" key="2">
    <source>
        <dbReference type="ARBA" id="ARBA00010447"/>
    </source>
</evidence>
<dbReference type="InterPro" id="IPR010970">
    <property type="entry name" value="Cys_dSase_SufS"/>
</dbReference>
<reference evidence="9 10" key="1">
    <citation type="submission" date="2016-10" db="EMBL/GenBank/DDBJ databases">
        <authorList>
            <person name="de Groot N.N."/>
        </authorList>
    </citation>
    <scope>NUCLEOTIDE SEQUENCE [LARGE SCALE GENOMIC DNA]</scope>
    <source>
        <strain evidence="9 10">DSM 20678</strain>
    </source>
</reference>
<dbReference type="Pfam" id="PF00266">
    <property type="entry name" value="Aminotran_5"/>
    <property type="match status" value="1"/>
</dbReference>
<evidence type="ECO:0000313" key="10">
    <source>
        <dbReference type="Proteomes" id="UP000198577"/>
    </source>
</evidence>
<dbReference type="InterPro" id="IPR015421">
    <property type="entry name" value="PyrdxlP-dep_Trfase_major"/>
</dbReference>
<organism evidence="9 10">
    <name type="scientific">Caldicoprobacter faecalis</name>
    <dbReference type="NCBI Taxonomy" id="937334"/>
    <lineage>
        <taxon>Bacteria</taxon>
        <taxon>Bacillati</taxon>
        <taxon>Bacillota</taxon>
        <taxon>Clostridia</taxon>
        <taxon>Caldicoprobacterales</taxon>
        <taxon>Caldicoprobacteraceae</taxon>
        <taxon>Caldicoprobacter</taxon>
    </lineage>
</organism>
<proteinExistence type="inferred from homology"/>
<evidence type="ECO:0000256" key="1">
    <source>
        <dbReference type="ARBA" id="ARBA00001933"/>
    </source>
</evidence>
<dbReference type="GO" id="GO:0006534">
    <property type="term" value="P:cysteine metabolic process"/>
    <property type="evidence" value="ECO:0007669"/>
    <property type="project" value="InterPro"/>
</dbReference>
<dbReference type="EMBL" id="FOXR01000007">
    <property type="protein sequence ID" value="SFP94193.1"/>
    <property type="molecule type" value="Genomic_DNA"/>
</dbReference>
<comment type="similarity">
    <text evidence="2">Belongs to the class-V pyridoxal-phosphate-dependent aminotransferase family. Csd subfamily.</text>
</comment>
<protein>
    <recommendedName>
        <fullName evidence="3">cysteine desulfurase</fullName>
        <ecNumber evidence="3">2.8.1.7</ecNumber>
    </recommendedName>
</protein>
<dbReference type="PANTHER" id="PTHR43586:SF4">
    <property type="entry name" value="ISOPENICILLIN N EPIMERASE"/>
    <property type="match status" value="1"/>
</dbReference>
<dbReference type="InterPro" id="IPR010969">
    <property type="entry name" value="Cys_dSase-rel_unknwn_funct"/>
</dbReference>
<dbReference type="NCBIfam" id="TIGR01977">
    <property type="entry name" value="am_tr_V_EF2568"/>
    <property type="match status" value="1"/>
</dbReference>
<dbReference type="Gene3D" id="3.90.1150.10">
    <property type="entry name" value="Aspartate Aminotransferase, domain 1"/>
    <property type="match status" value="1"/>
</dbReference>
<comment type="cofactor">
    <cofactor evidence="1 7">
        <name>pyridoxal 5'-phosphate</name>
        <dbReference type="ChEBI" id="CHEBI:597326"/>
    </cofactor>
</comment>
<dbReference type="InterPro" id="IPR020578">
    <property type="entry name" value="Aminotrans_V_PyrdxlP_BS"/>
</dbReference>
<dbReference type="PROSITE" id="PS00595">
    <property type="entry name" value="AA_TRANSFER_CLASS_5"/>
    <property type="match status" value="1"/>
</dbReference>
<dbReference type="PIRSF" id="PIRSF005572">
    <property type="entry name" value="NifS"/>
    <property type="match status" value="1"/>
</dbReference>
<keyword evidence="4" id="KW-0808">Transferase</keyword>
<dbReference type="AlphaFoldDB" id="A0A1I5UFZ3"/>
<comment type="catalytic activity">
    <reaction evidence="6">
        <text>(sulfur carrier)-H + L-cysteine = (sulfur carrier)-SH + L-alanine</text>
        <dbReference type="Rhea" id="RHEA:43892"/>
        <dbReference type="Rhea" id="RHEA-COMP:14737"/>
        <dbReference type="Rhea" id="RHEA-COMP:14739"/>
        <dbReference type="ChEBI" id="CHEBI:29917"/>
        <dbReference type="ChEBI" id="CHEBI:35235"/>
        <dbReference type="ChEBI" id="CHEBI:57972"/>
        <dbReference type="ChEBI" id="CHEBI:64428"/>
        <dbReference type="EC" id="2.8.1.7"/>
    </reaction>
</comment>
<evidence type="ECO:0000256" key="4">
    <source>
        <dbReference type="ARBA" id="ARBA00022679"/>
    </source>
</evidence>
<dbReference type="InterPro" id="IPR000192">
    <property type="entry name" value="Aminotrans_V_dom"/>
</dbReference>
<evidence type="ECO:0000256" key="3">
    <source>
        <dbReference type="ARBA" id="ARBA00012239"/>
    </source>
</evidence>
<dbReference type="SUPFAM" id="SSF53383">
    <property type="entry name" value="PLP-dependent transferases"/>
    <property type="match status" value="1"/>
</dbReference>
<dbReference type="CDD" id="cd06453">
    <property type="entry name" value="SufS_like"/>
    <property type="match status" value="1"/>
</dbReference>
<dbReference type="STRING" id="937334.SAMN05444406_10715"/>
<gene>
    <name evidence="9" type="ORF">SAMN05444406_10715</name>
</gene>
<keyword evidence="10" id="KW-1185">Reference proteome</keyword>
<feature type="domain" description="Aminotransferase class V" evidence="8">
    <location>
        <begin position="3"/>
        <end position="368"/>
    </location>
</feature>
<dbReference type="GO" id="GO:0031071">
    <property type="term" value="F:cysteine desulfurase activity"/>
    <property type="evidence" value="ECO:0007669"/>
    <property type="project" value="UniProtKB-EC"/>
</dbReference>
<dbReference type="GO" id="GO:0030170">
    <property type="term" value="F:pyridoxal phosphate binding"/>
    <property type="evidence" value="ECO:0007669"/>
    <property type="project" value="InterPro"/>
</dbReference>
<dbReference type="InterPro" id="IPR015422">
    <property type="entry name" value="PyrdxlP-dep_Trfase_small"/>
</dbReference>
<evidence type="ECO:0000256" key="7">
    <source>
        <dbReference type="RuleBase" id="RU004504"/>
    </source>
</evidence>